<name>A0A1H2Y025_9BACL</name>
<evidence type="ECO:0000313" key="1">
    <source>
        <dbReference type="EMBL" id="GLV14453.1"/>
    </source>
</evidence>
<dbReference type="Proteomes" id="UP000182589">
    <property type="component" value="Unassembled WGS sequence"/>
</dbReference>
<dbReference type="AlphaFoldDB" id="A0A1H2Y025"/>
<evidence type="ECO:0000313" key="3">
    <source>
        <dbReference type="Proteomes" id="UP000182589"/>
    </source>
</evidence>
<gene>
    <name evidence="1" type="ORF">Heshes_21370</name>
    <name evidence="2" type="ORF">SAMN04489725_12614</name>
</gene>
<reference evidence="2" key="2">
    <citation type="submission" date="2016-10" db="EMBL/GenBank/DDBJ databases">
        <authorList>
            <person name="de Groot N.N."/>
        </authorList>
    </citation>
    <scope>NUCLEOTIDE SEQUENCE [LARGE SCALE GENOMIC DNA]</scope>
    <source>
        <strain evidence="2">DSM 12489</strain>
    </source>
</reference>
<organism evidence="2 3">
    <name type="scientific">Alicyclobacillus hesperidum</name>
    <dbReference type="NCBI Taxonomy" id="89784"/>
    <lineage>
        <taxon>Bacteria</taxon>
        <taxon>Bacillati</taxon>
        <taxon>Bacillota</taxon>
        <taxon>Bacilli</taxon>
        <taxon>Bacillales</taxon>
        <taxon>Alicyclobacillaceae</taxon>
        <taxon>Alicyclobacillus</taxon>
    </lineage>
</organism>
<dbReference type="EMBL" id="BSRA01000012">
    <property type="protein sequence ID" value="GLV14453.1"/>
    <property type="molecule type" value="Genomic_DNA"/>
</dbReference>
<dbReference type="Proteomes" id="UP001157137">
    <property type="component" value="Unassembled WGS sequence"/>
</dbReference>
<dbReference type="EMBL" id="FNOJ01000026">
    <property type="protein sequence ID" value="SDW98497.1"/>
    <property type="molecule type" value="Genomic_DNA"/>
</dbReference>
<sequence length="92" mass="10487">MGLHPRLLPIFRSKIANPLNWRRVHRVLMSYRREDLANPAGAGALVDHLATVLAVPITPAERAGAVNWLMAQRIDPRNPLHQMRMWNVVYGM</sequence>
<evidence type="ECO:0000313" key="2">
    <source>
        <dbReference type="EMBL" id="SDW98497.1"/>
    </source>
</evidence>
<dbReference type="RefSeq" id="WP_040289169.1">
    <property type="nucleotide sequence ID" value="NZ_BSRA01000012.1"/>
</dbReference>
<proteinExistence type="predicted"/>
<reference evidence="3" key="1">
    <citation type="submission" date="2016-10" db="EMBL/GenBank/DDBJ databases">
        <authorList>
            <person name="Varghese N."/>
        </authorList>
    </citation>
    <scope>NUCLEOTIDE SEQUENCE [LARGE SCALE GENOMIC DNA]</scope>
    <source>
        <strain evidence="3">DSM 12489</strain>
    </source>
</reference>
<accession>A0A1H2Y025</accession>
<reference evidence="1" key="3">
    <citation type="submission" date="2023-02" db="EMBL/GenBank/DDBJ databases">
        <title>Proposal of a novel subspecies: Alicyclobacillus hesperidum subspecies aegle.</title>
        <authorList>
            <person name="Goto K."/>
            <person name="Fujii T."/>
            <person name="Yasui K."/>
            <person name="Mochida K."/>
            <person name="Kato-Tanaka Y."/>
            <person name="Morohoshi S."/>
            <person name="An S.Y."/>
            <person name="Kasai H."/>
            <person name="Yokota A."/>
        </authorList>
    </citation>
    <scope>NUCLEOTIDE SEQUENCE</scope>
    <source>
        <strain evidence="1">DSM 12766</strain>
    </source>
</reference>
<dbReference type="STRING" id="89784.SAMN04489725_12614"/>
<protein>
    <submittedName>
        <fullName evidence="2">Uncharacterized protein</fullName>
    </submittedName>
</protein>
<keyword evidence="3" id="KW-1185">Reference proteome</keyword>